<keyword evidence="2" id="KW-1185">Reference proteome</keyword>
<evidence type="ECO:0000313" key="2">
    <source>
        <dbReference type="Proteomes" id="UP000617340"/>
    </source>
</evidence>
<dbReference type="Proteomes" id="UP000617340">
    <property type="component" value="Unassembled WGS sequence"/>
</dbReference>
<organism evidence="1 2">
    <name type="scientific">Vespula germanica</name>
    <name type="common">German yellow jacket</name>
    <name type="synonym">Paravespula germanica</name>
    <dbReference type="NCBI Taxonomy" id="30212"/>
    <lineage>
        <taxon>Eukaryota</taxon>
        <taxon>Metazoa</taxon>
        <taxon>Ecdysozoa</taxon>
        <taxon>Arthropoda</taxon>
        <taxon>Hexapoda</taxon>
        <taxon>Insecta</taxon>
        <taxon>Pterygota</taxon>
        <taxon>Neoptera</taxon>
        <taxon>Endopterygota</taxon>
        <taxon>Hymenoptera</taxon>
        <taxon>Apocrita</taxon>
        <taxon>Aculeata</taxon>
        <taxon>Vespoidea</taxon>
        <taxon>Vespidae</taxon>
        <taxon>Vespinae</taxon>
        <taxon>Vespula</taxon>
    </lineage>
</organism>
<evidence type="ECO:0000313" key="1">
    <source>
        <dbReference type="EMBL" id="KAF7406039.1"/>
    </source>
</evidence>
<dbReference type="EMBL" id="JACSDZ010000004">
    <property type="protein sequence ID" value="KAF7406039.1"/>
    <property type="molecule type" value="Genomic_DNA"/>
</dbReference>
<dbReference type="AlphaFoldDB" id="A0A834NFF5"/>
<proteinExistence type="predicted"/>
<protein>
    <submittedName>
        <fullName evidence="1">Uncharacterized protein</fullName>
    </submittedName>
</protein>
<gene>
    <name evidence="1" type="ORF">HZH68_005408</name>
</gene>
<name>A0A834NFF5_VESGE</name>
<accession>A0A834NFF5</accession>
<sequence length="230" mass="25938">MGTPIANAYGPRLLPLAYHRRSAFYDRTNALDTSVGNHWQPMEIRGYQGWNGRSNVDATKIRSFSSHEGCTYLYKQRVHKVMDAARYVTRLDKHVTERRSILAWPRASTFIVREQPPYSANNGSPLVLRGKREIDFTPLIYARRSSEKYEAFVKDGPFHFNPLQSGDSSHKYPGSRASVKRLGITFLQQSGSKDLLVSTSQSHDDGSKVPRSPTIFAVLLPSSPTPGVRR</sequence>
<comment type="caution">
    <text evidence="1">The sequence shown here is derived from an EMBL/GenBank/DDBJ whole genome shotgun (WGS) entry which is preliminary data.</text>
</comment>
<reference evidence="1" key="1">
    <citation type="journal article" date="2020" name="G3 (Bethesda)">
        <title>High-Quality Assemblies for Three Invasive Social Wasps from the &lt;i&gt;Vespula&lt;/i&gt; Genus.</title>
        <authorList>
            <person name="Harrop T.W.R."/>
            <person name="Guhlin J."/>
            <person name="McLaughlin G.M."/>
            <person name="Permina E."/>
            <person name="Stockwell P."/>
            <person name="Gilligan J."/>
            <person name="Le Lec M.F."/>
            <person name="Gruber M.A.M."/>
            <person name="Quinn O."/>
            <person name="Lovegrove M."/>
            <person name="Duncan E.J."/>
            <person name="Remnant E.J."/>
            <person name="Van Eeckhoven J."/>
            <person name="Graham B."/>
            <person name="Knapp R.A."/>
            <person name="Langford K.W."/>
            <person name="Kronenberg Z."/>
            <person name="Press M.O."/>
            <person name="Eacker S.M."/>
            <person name="Wilson-Rankin E.E."/>
            <person name="Purcell J."/>
            <person name="Lester P.J."/>
            <person name="Dearden P.K."/>
        </authorList>
    </citation>
    <scope>NUCLEOTIDE SEQUENCE</scope>
    <source>
        <strain evidence="1">Linc-1</strain>
    </source>
</reference>